<gene>
    <name evidence="4" type="ORF">EOE48_17965</name>
</gene>
<proteinExistence type="inferred from homology"/>
<organism evidence="4 5">
    <name type="scientific">Methylobacterium oryzihabitans</name>
    <dbReference type="NCBI Taxonomy" id="2499852"/>
    <lineage>
        <taxon>Bacteria</taxon>
        <taxon>Pseudomonadati</taxon>
        <taxon>Pseudomonadota</taxon>
        <taxon>Alphaproteobacteria</taxon>
        <taxon>Hyphomicrobiales</taxon>
        <taxon>Methylobacteriaceae</taxon>
        <taxon>Methylobacterium</taxon>
    </lineage>
</organism>
<dbReference type="InterPro" id="IPR011049">
    <property type="entry name" value="Serralysin-like_metalloprot_C"/>
</dbReference>
<feature type="domain" description="GH16" evidence="3">
    <location>
        <begin position="1"/>
        <end position="252"/>
    </location>
</feature>
<reference evidence="4 5" key="1">
    <citation type="submission" date="2019-01" db="EMBL/GenBank/DDBJ databases">
        <authorList>
            <person name="Chen W.-M."/>
        </authorList>
    </citation>
    <scope>NUCLEOTIDE SEQUENCE [LARGE SCALE GENOMIC DNA]</scope>
    <source>
        <strain evidence="4 5">TER-1</strain>
    </source>
</reference>
<dbReference type="InterPro" id="IPR001343">
    <property type="entry name" value="Hemolysn_Ca-bd"/>
</dbReference>
<accession>A0A3S2W7Y9</accession>
<comment type="similarity">
    <text evidence="1">Belongs to the glycosyl hydrolase 16 family.</text>
</comment>
<evidence type="ECO:0000256" key="2">
    <source>
        <dbReference type="SAM" id="MobiDB-lite"/>
    </source>
</evidence>
<dbReference type="Gene3D" id="2.150.10.10">
    <property type="entry name" value="Serralysin-like metalloprotease, C-terminal"/>
    <property type="match status" value="2"/>
</dbReference>
<dbReference type="AlphaFoldDB" id="A0A3S2W7Y9"/>
<feature type="compositionally biased region" description="Low complexity" evidence="2">
    <location>
        <begin position="274"/>
        <end position="283"/>
    </location>
</feature>
<evidence type="ECO:0000313" key="5">
    <source>
        <dbReference type="Proteomes" id="UP000286997"/>
    </source>
</evidence>
<sequence length="521" mass="53539">MAIDPTNLAGTATLTFADEFNGSSLDKGKWGTGYSWGAANGSTNSGTGEIQWYINDDYAPTAGLGTYTVGNGVLDIKEAPASAATQALVNGHRFTSGMINSAESFTQTYGYFEMRADIPSGPGMWPAFWLLPERGAWPPELDVMEVVTSSPDTLITTLHSGSGDSGMTQGHTNLSGLSSGGMHTYGVDWQPDTVTWYLDGREVFQAATPADMHQPMYMLANLAAGGPWAGQPDGSTNHMLIDYIRAYSEKPAGGGSAGNGATPPATVPDPAPTAPATGGEATPVPAPGPYVDLPWTADPVATLTGGSDGDYLRGGDAADLLVGGTGADTMRGGAGDDTYMVTQAGDDVREGWASGTDLVRTTLAEYTLPKNVENLQLNGSGPQTGIGNDGDNYLLASPDNAARLIGGDGDDTLVTKSGQATLTGGSGTDTFRFDEVPATAARVTDFEVGRDLLDVRNLLLGTGYHGSDPLADGVVALSRTAEGDTLLSFDADGSGGAAAQRIATLDNVLPSQIAAGSLVFA</sequence>
<dbReference type="InterPro" id="IPR000757">
    <property type="entry name" value="Beta-glucanase-like"/>
</dbReference>
<dbReference type="GO" id="GO:0005509">
    <property type="term" value="F:calcium ion binding"/>
    <property type="evidence" value="ECO:0007669"/>
    <property type="project" value="InterPro"/>
</dbReference>
<dbReference type="GO" id="GO:0004553">
    <property type="term" value="F:hydrolase activity, hydrolyzing O-glycosyl compounds"/>
    <property type="evidence" value="ECO:0007669"/>
    <property type="project" value="InterPro"/>
</dbReference>
<dbReference type="PANTHER" id="PTHR10963:SF55">
    <property type="entry name" value="GLYCOSIDE HYDROLASE FAMILY 16 PROTEIN"/>
    <property type="match status" value="1"/>
</dbReference>
<dbReference type="CDD" id="cd08023">
    <property type="entry name" value="GH16_laminarinase_like"/>
    <property type="match status" value="1"/>
</dbReference>
<keyword evidence="5" id="KW-1185">Reference proteome</keyword>
<dbReference type="PROSITE" id="PS51762">
    <property type="entry name" value="GH16_2"/>
    <property type="match status" value="1"/>
</dbReference>
<keyword evidence="4" id="KW-0378">Hydrolase</keyword>
<protein>
    <submittedName>
        <fullName evidence="4">Glycosyl hydrolase family protein</fullName>
    </submittedName>
</protein>
<dbReference type="EMBL" id="SACP01000018">
    <property type="protein sequence ID" value="RVU15952.1"/>
    <property type="molecule type" value="Genomic_DNA"/>
</dbReference>
<evidence type="ECO:0000259" key="3">
    <source>
        <dbReference type="PROSITE" id="PS51762"/>
    </source>
</evidence>
<dbReference type="Gene3D" id="2.60.120.200">
    <property type="match status" value="1"/>
</dbReference>
<dbReference type="Pfam" id="PF00722">
    <property type="entry name" value="Glyco_hydro_16"/>
    <property type="match status" value="1"/>
</dbReference>
<dbReference type="PANTHER" id="PTHR10963">
    <property type="entry name" value="GLYCOSYL HYDROLASE-RELATED"/>
    <property type="match status" value="1"/>
</dbReference>
<dbReference type="SUPFAM" id="SSF51120">
    <property type="entry name" value="beta-Roll"/>
    <property type="match status" value="2"/>
</dbReference>
<evidence type="ECO:0000313" key="4">
    <source>
        <dbReference type="EMBL" id="RVU15952.1"/>
    </source>
</evidence>
<dbReference type="GO" id="GO:0005975">
    <property type="term" value="P:carbohydrate metabolic process"/>
    <property type="evidence" value="ECO:0007669"/>
    <property type="project" value="InterPro"/>
</dbReference>
<dbReference type="OrthoDB" id="9809583at2"/>
<dbReference type="Proteomes" id="UP000286997">
    <property type="component" value="Unassembled WGS sequence"/>
</dbReference>
<dbReference type="PRINTS" id="PR00313">
    <property type="entry name" value="CABNDNGRPT"/>
</dbReference>
<dbReference type="RefSeq" id="WP_127731637.1">
    <property type="nucleotide sequence ID" value="NZ_SACP01000018.1"/>
</dbReference>
<name>A0A3S2W7Y9_9HYPH</name>
<evidence type="ECO:0000256" key="1">
    <source>
        <dbReference type="ARBA" id="ARBA00006865"/>
    </source>
</evidence>
<dbReference type="Pfam" id="PF00353">
    <property type="entry name" value="HemolysinCabind"/>
    <property type="match status" value="2"/>
</dbReference>
<dbReference type="InterPro" id="IPR050546">
    <property type="entry name" value="Glycosyl_Hydrlase_16"/>
</dbReference>
<feature type="region of interest" description="Disordered" evidence="2">
    <location>
        <begin position="252"/>
        <end position="293"/>
    </location>
</feature>
<comment type="caution">
    <text evidence="4">The sequence shown here is derived from an EMBL/GenBank/DDBJ whole genome shotgun (WGS) entry which is preliminary data.</text>
</comment>
<dbReference type="SUPFAM" id="SSF49899">
    <property type="entry name" value="Concanavalin A-like lectins/glucanases"/>
    <property type="match status" value="1"/>
</dbReference>
<dbReference type="InterPro" id="IPR013320">
    <property type="entry name" value="ConA-like_dom_sf"/>
</dbReference>